<keyword evidence="1" id="KW-0732">Signal</keyword>
<feature type="chain" id="PRO_5046145909" description="PA14 domain-containing protein" evidence="1">
    <location>
        <begin position="22"/>
        <end position="653"/>
    </location>
</feature>
<organism evidence="2 3">
    <name type="scientific">Aureobasidium pullulans</name>
    <name type="common">Black yeast</name>
    <name type="synonym">Pullularia pullulans</name>
    <dbReference type="NCBI Taxonomy" id="5580"/>
    <lineage>
        <taxon>Eukaryota</taxon>
        <taxon>Fungi</taxon>
        <taxon>Dikarya</taxon>
        <taxon>Ascomycota</taxon>
        <taxon>Pezizomycotina</taxon>
        <taxon>Dothideomycetes</taxon>
        <taxon>Dothideomycetidae</taxon>
        <taxon>Dothideales</taxon>
        <taxon>Saccotheciaceae</taxon>
        <taxon>Aureobasidium</taxon>
    </lineage>
</organism>
<feature type="signal peptide" evidence="1">
    <location>
        <begin position="1"/>
        <end position="21"/>
    </location>
</feature>
<evidence type="ECO:0000256" key="1">
    <source>
        <dbReference type="SAM" id="SignalP"/>
    </source>
</evidence>
<evidence type="ECO:0000313" key="3">
    <source>
        <dbReference type="Proteomes" id="UP001341245"/>
    </source>
</evidence>
<name>A0ABR0T932_AURPU</name>
<accession>A0ABR0T932</accession>
<dbReference type="EMBL" id="JASGXD010000016">
    <property type="protein sequence ID" value="KAK6000822.1"/>
    <property type="molecule type" value="Genomic_DNA"/>
</dbReference>
<evidence type="ECO:0000313" key="2">
    <source>
        <dbReference type="EMBL" id="KAK6000822.1"/>
    </source>
</evidence>
<keyword evidence="3" id="KW-1185">Reference proteome</keyword>
<comment type="caution">
    <text evidence="2">The sequence shown here is derived from an EMBL/GenBank/DDBJ whole genome shotgun (WGS) entry which is preliminary data.</text>
</comment>
<evidence type="ECO:0008006" key="4">
    <source>
        <dbReference type="Google" id="ProtNLM"/>
    </source>
</evidence>
<sequence>MKASLLASGLVLGTFASSAIANPLEARALGTRTVTTTATTTQTNTITKYKTTTHTQTQTVTETETEIIKKTKTKTVVSSTTITVPTTVTKVSTHNVPGPTTTKTVVSSTTLVVNRPTTTTAYKTLTSISTISLPAQTILSTKTLLPSTVTVLKTLPVSVSTKTLPASTLISIQTLPASTLVSTKTVQSVKTSVVSAPAQTLTSFLTTEIPGPTITDLSIATITAVSTAFVNNGNGTCGSPSSWNATIPSTSLPSLDLTSSAISYPTYTSSNMTVAATTSAPAAASSTAVSYANVKTATCDSAPAYYIQVSNSGTAVDGTVFCNQGGPTSSGSWIYMYPPASADTLASLGVGSMIPQPFVYDQQTGDLVSYWNSGESLTSYITGDGRAGLVFSGSYDPPLSCGLEGSTLVNCGSNYTGSFQMGVRVEGSGDYLYSLRVFGGDNYDSDYDHDATFTLIPACDLNDAEGSSMSTSTPAAASTTSPSAAATSTAASYPNVITTTCENPKAYYIEMTNSGTPADGTVMCNGYAGTTDNWMYFDPPSSAAVLGQQLPQPFNFDNSTGMLTTTWSTGESLAVYPIQNVDTRSGYVYSVVDGPSLICSMDGDQLVDCHSSQTPSVLGLRFEAESGMLRVAGGYSYDNAKDATFRMIPACDV</sequence>
<proteinExistence type="predicted"/>
<dbReference type="Proteomes" id="UP001341245">
    <property type="component" value="Unassembled WGS sequence"/>
</dbReference>
<reference evidence="2 3" key="1">
    <citation type="submission" date="2023-11" db="EMBL/GenBank/DDBJ databases">
        <title>Draft genome sequence and annotation of the polyextremotolerant black yeast-like fungus Aureobasidium pullulans NRRL 62042.</title>
        <authorList>
            <person name="Dielentheis-Frenken M.R.E."/>
            <person name="Wibberg D."/>
            <person name="Blank L.M."/>
            <person name="Tiso T."/>
        </authorList>
    </citation>
    <scope>NUCLEOTIDE SEQUENCE [LARGE SCALE GENOMIC DNA]</scope>
    <source>
        <strain evidence="2 3">NRRL 62042</strain>
    </source>
</reference>
<gene>
    <name evidence="2" type="ORF">QM012_003547</name>
</gene>
<protein>
    <recommendedName>
        <fullName evidence="4">PA14 domain-containing protein</fullName>
    </recommendedName>
</protein>